<comment type="caution">
    <text evidence="1">The sequence shown here is derived from an EMBL/GenBank/DDBJ whole genome shotgun (WGS) entry which is preliminary data.</text>
</comment>
<name>A0A7C4EX09_9BACT</name>
<evidence type="ECO:0000313" key="1">
    <source>
        <dbReference type="EMBL" id="HGH60917.1"/>
    </source>
</evidence>
<accession>A0A7C4EX09</accession>
<organism evidence="1">
    <name type="scientific">Desulfomonile tiedjei</name>
    <dbReference type="NCBI Taxonomy" id="2358"/>
    <lineage>
        <taxon>Bacteria</taxon>
        <taxon>Pseudomonadati</taxon>
        <taxon>Thermodesulfobacteriota</taxon>
        <taxon>Desulfomonilia</taxon>
        <taxon>Desulfomonilales</taxon>
        <taxon>Desulfomonilaceae</taxon>
        <taxon>Desulfomonile</taxon>
    </lineage>
</organism>
<sequence>MNLWRMLMGLQEKLKTLAERAAEEKVVWSGRKSEWISAVGRLYDDIELWLKPWREQGYLTVARAPIPKSEEPLGDYDIDALEVCAGDETVVFEPFGRNVIGALGRIDVYRRGFKSDAQFLIRLANDEGEVRWELRKSKFSGPGIPFDKNCLERLLDELL</sequence>
<dbReference type="AlphaFoldDB" id="A0A7C4EX09"/>
<dbReference type="EMBL" id="DTGT01000196">
    <property type="protein sequence ID" value="HGH60917.1"/>
    <property type="molecule type" value="Genomic_DNA"/>
</dbReference>
<reference evidence="1" key="1">
    <citation type="journal article" date="2020" name="mSystems">
        <title>Genome- and Community-Level Interaction Insights into Carbon Utilization and Element Cycling Functions of Hydrothermarchaeota in Hydrothermal Sediment.</title>
        <authorList>
            <person name="Zhou Z."/>
            <person name="Liu Y."/>
            <person name="Xu W."/>
            <person name="Pan J."/>
            <person name="Luo Z.H."/>
            <person name="Li M."/>
        </authorList>
    </citation>
    <scope>NUCLEOTIDE SEQUENCE [LARGE SCALE GENOMIC DNA]</scope>
    <source>
        <strain evidence="1">SpSt-769</strain>
    </source>
</reference>
<proteinExistence type="predicted"/>
<gene>
    <name evidence="1" type="ORF">ENV54_06430</name>
</gene>
<protein>
    <submittedName>
        <fullName evidence="1">Uncharacterized protein</fullName>
    </submittedName>
</protein>